<feature type="compositionally biased region" description="Polar residues" evidence="2">
    <location>
        <begin position="289"/>
        <end position="318"/>
    </location>
</feature>
<evidence type="ECO:0000256" key="2">
    <source>
        <dbReference type="SAM" id="MobiDB-lite"/>
    </source>
</evidence>
<keyword evidence="1" id="KW-0812">Transmembrane</keyword>
<evidence type="ECO:0000259" key="3">
    <source>
        <dbReference type="Pfam" id="PF10058"/>
    </source>
</evidence>
<dbReference type="EMBL" id="KN819390">
    <property type="protein sequence ID" value="KIJ10984.1"/>
    <property type="molecule type" value="Genomic_DNA"/>
</dbReference>
<evidence type="ECO:0000313" key="4">
    <source>
        <dbReference type="EMBL" id="KIJ10984.1"/>
    </source>
</evidence>
<dbReference type="GO" id="GO:1903373">
    <property type="term" value="P:positive regulation of endoplasmic reticulum tubular network organization"/>
    <property type="evidence" value="ECO:0007669"/>
    <property type="project" value="UniProtKB-UniRule"/>
</dbReference>
<dbReference type="OrthoDB" id="1725934at2759"/>
<dbReference type="Pfam" id="PF10058">
    <property type="entry name" value="Zn_ribbon_10"/>
    <property type="match status" value="1"/>
</dbReference>
<feature type="region of interest" description="Disordered" evidence="2">
    <location>
        <begin position="268"/>
        <end position="332"/>
    </location>
</feature>
<dbReference type="PANTHER" id="PTHR22166">
    <property type="entry name" value="ENDOPLASMIC RETICULUM JUNCTION FORMATION PROTEIN LUNAPARK"/>
    <property type="match status" value="1"/>
</dbReference>
<reference evidence="5" key="2">
    <citation type="submission" date="2015-01" db="EMBL/GenBank/DDBJ databases">
        <title>Evolutionary Origins and Diversification of the Mycorrhizal Mutualists.</title>
        <authorList>
            <consortium name="DOE Joint Genome Institute"/>
            <consortium name="Mycorrhizal Genomics Consortium"/>
            <person name="Kohler A."/>
            <person name="Kuo A."/>
            <person name="Nagy L.G."/>
            <person name="Floudas D."/>
            <person name="Copeland A."/>
            <person name="Barry K.W."/>
            <person name="Cichocki N."/>
            <person name="Veneault-Fourrey C."/>
            <person name="LaButti K."/>
            <person name="Lindquist E.A."/>
            <person name="Lipzen A."/>
            <person name="Lundell T."/>
            <person name="Morin E."/>
            <person name="Murat C."/>
            <person name="Riley R."/>
            <person name="Ohm R."/>
            <person name="Sun H."/>
            <person name="Tunlid A."/>
            <person name="Henrissat B."/>
            <person name="Grigoriev I.V."/>
            <person name="Hibbett D.S."/>
            <person name="Martin F."/>
        </authorList>
    </citation>
    <scope>NUCLEOTIDE SEQUENCE [LARGE SCALE GENOMIC DNA]</scope>
    <source>
        <strain evidence="5">ATCC 200175</strain>
    </source>
</reference>
<comment type="domain">
    <text evidence="1">The C4-type zinc finger motif is necessary both for its ER three-way tubular junction localization and formation.</text>
</comment>
<dbReference type="InterPro" id="IPR040115">
    <property type="entry name" value="Lnp"/>
</dbReference>
<dbReference type="InterPro" id="IPR019273">
    <property type="entry name" value="Lunapark_Znf"/>
</dbReference>
<comment type="function">
    <text evidence="1">Plays a role in determining ER morphology.</text>
</comment>
<feature type="region of interest" description="Disordered" evidence="2">
    <location>
        <begin position="163"/>
        <end position="188"/>
    </location>
</feature>
<dbReference type="GO" id="GO:0008270">
    <property type="term" value="F:zinc ion binding"/>
    <property type="evidence" value="ECO:0007669"/>
    <property type="project" value="UniProtKB-KW"/>
</dbReference>
<organism evidence="4 5">
    <name type="scientific">Paxillus involutus ATCC 200175</name>
    <dbReference type="NCBI Taxonomy" id="664439"/>
    <lineage>
        <taxon>Eukaryota</taxon>
        <taxon>Fungi</taxon>
        <taxon>Dikarya</taxon>
        <taxon>Basidiomycota</taxon>
        <taxon>Agaricomycotina</taxon>
        <taxon>Agaricomycetes</taxon>
        <taxon>Agaricomycetidae</taxon>
        <taxon>Boletales</taxon>
        <taxon>Paxilineae</taxon>
        <taxon>Paxillaceae</taxon>
        <taxon>Paxillus</taxon>
    </lineage>
</organism>
<proteinExistence type="inferred from homology"/>
<keyword evidence="1" id="KW-1133">Transmembrane helix</keyword>
<keyword evidence="1" id="KW-0256">Endoplasmic reticulum</keyword>
<protein>
    <recommendedName>
        <fullName evidence="1">Endoplasmic reticulum junction formation protein lunapark</fullName>
    </recommendedName>
</protein>
<feature type="transmembrane region" description="Helical" evidence="1">
    <location>
        <begin position="76"/>
        <end position="93"/>
    </location>
</feature>
<dbReference type="PANTHER" id="PTHR22166:SF12">
    <property type="entry name" value="ENDOPLASMIC RETICULUM JUNCTION FORMATION PROTEIN LUNAPARK"/>
    <property type="match status" value="1"/>
</dbReference>
<dbReference type="Proteomes" id="UP000053647">
    <property type="component" value="Unassembled WGS sequence"/>
</dbReference>
<accession>A0A0C9SS62</accession>
<keyword evidence="1" id="KW-0472">Membrane</keyword>
<comment type="similarity">
    <text evidence="1">Belongs to the lunapark family.</text>
</comment>
<dbReference type="GO" id="GO:0071788">
    <property type="term" value="P:endoplasmic reticulum tubular network maintenance"/>
    <property type="evidence" value="ECO:0007669"/>
    <property type="project" value="UniProtKB-UniRule"/>
</dbReference>
<comment type="subcellular location">
    <subcellularLocation>
        <location evidence="1">Endoplasmic reticulum membrane</location>
        <topology evidence="1">Multi-pass membrane protein</topology>
    </subcellularLocation>
</comment>
<feature type="transmembrane region" description="Helical" evidence="1">
    <location>
        <begin position="46"/>
        <end position="64"/>
    </location>
</feature>
<sequence>MSFLGRWFGKGTSEDYETILSGLAADVQKRQTRLAEIRLRERRTTLHFTLGTFFLWFAYVSLWYTRTLPSTWRESGPGKVAILVGPILILFARRMMQIWYSWKGGREEKTLMVVLKKQRAKVEEIKKKTNYYSTRNLIEKYDEQPSLSSSATPLRKRKVLAPSAPQTPLAPPPPIQLQQLQTPNGQMKGPLLQLSPTPQPIQATRKQWYDKLADAILGDDDGQSVSVAASRYALICQKCFAHNGLVKESLWEDTQYLCPKCGFFNPSARSKKQAMPRTPSPPSAHSPDRSPQQLQPTYTNAAPSQPPQNEANSASGGTSDAERDESMRMDVE</sequence>
<evidence type="ECO:0000313" key="5">
    <source>
        <dbReference type="Proteomes" id="UP000053647"/>
    </source>
</evidence>
<feature type="domain" description="Lunapark zinc ribbon" evidence="3">
    <location>
        <begin position="208"/>
        <end position="265"/>
    </location>
</feature>
<gene>
    <name evidence="4" type="ORF">PAXINDRAFT_138162</name>
</gene>
<name>A0A0C9SS62_PAXIN</name>
<keyword evidence="5" id="KW-1185">Reference proteome</keyword>
<keyword evidence="1" id="KW-0862">Zinc</keyword>
<keyword evidence="1" id="KW-0479">Metal-binding</keyword>
<dbReference type="HOGENOM" id="CLU_043850_1_0_1"/>
<reference evidence="4 5" key="1">
    <citation type="submission" date="2014-06" db="EMBL/GenBank/DDBJ databases">
        <authorList>
            <consortium name="DOE Joint Genome Institute"/>
            <person name="Kuo A."/>
            <person name="Kohler A."/>
            <person name="Nagy L.G."/>
            <person name="Floudas D."/>
            <person name="Copeland A."/>
            <person name="Barry K.W."/>
            <person name="Cichocki N."/>
            <person name="Veneault-Fourrey C."/>
            <person name="LaButti K."/>
            <person name="Lindquist E.A."/>
            <person name="Lipzen A."/>
            <person name="Lundell T."/>
            <person name="Morin E."/>
            <person name="Murat C."/>
            <person name="Sun H."/>
            <person name="Tunlid A."/>
            <person name="Henrissat B."/>
            <person name="Grigoriev I.V."/>
            <person name="Hibbett D.S."/>
            <person name="Martin F."/>
            <person name="Nordberg H.P."/>
            <person name="Cantor M.N."/>
            <person name="Hua S.X."/>
        </authorList>
    </citation>
    <scope>NUCLEOTIDE SEQUENCE [LARGE SCALE GENOMIC DNA]</scope>
    <source>
        <strain evidence="4 5">ATCC 200175</strain>
    </source>
</reference>
<evidence type="ECO:0000256" key="1">
    <source>
        <dbReference type="RuleBase" id="RU367073"/>
    </source>
</evidence>
<feature type="compositionally biased region" description="Basic and acidic residues" evidence="2">
    <location>
        <begin position="320"/>
        <end position="332"/>
    </location>
</feature>
<keyword evidence="1" id="KW-0863">Zinc-finger</keyword>
<dbReference type="AlphaFoldDB" id="A0A0C9SS62"/>
<dbReference type="GO" id="GO:0098826">
    <property type="term" value="C:endoplasmic reticulum tubular network membrane"/>
    <property type="evidence" value="ECO:0007669"/>
    <property type="project" value="UniProtKB-UniRule"/>
</dbReference>